<evidence type="ECO:0000313" key="7">
    <source>
        <dbReference type="Proteomes" id="UP000030153"/>
    </source>
</evidence>
<accession>A0A0A2V0P5</accession>
<dbReference type="STRING" id="1385513.N780_14590"/>
<sequence length="233" mass="27206">MEPILNPRDILLSKGLVKDEYMRIFKRTYEGIMILLVIATIMTLWSDRPYDSAINWVVWGIFMTDFMVRLVLAENKWKFVKQNPFLVVAVIPFDQFFQMARIVRIIYLFRIKTITKYYIAPIINKLTYRSKVFIFGLFLMILLAESVTLWVLEEGMISFSEAVLMIGRQLMFFGHQSGFPLRTESVVMLVCTSIMGVVLHGLALQWAIERGEKLLKRRKKKLKSYQDVQGGSN</sequence>
<feature type="transmembrane region" description="Helical" evidence="5">
    <location>
        <begin position="52"/>
        <end position="72"/>
    </location>
</feature>
<dbReference type="eggNOG" id="ENOG5030IVD">
    <property type="taxonomic scope" value="Bacteria"/>
</dbReference>
<evidence type="ECO:0000313" key="6">
    <source>
        <dbReference type="EMBL" id="KGP92608.1"/>
    </source>
</evidence>
<evidence type="ECO:0000256" key="4">
    <source>
        <dbReference type="ARBA" id="ARBA00023136"/>
    </source>
</evidence>
<evidence type="ECO:0000256" key="5">
    <source>
        <dbReference type="SAM" id="Phobius"/>
    </source>
</evidence>
<keyword evidence="2 5" id="KW-0812">Transmembrane</keyword>
<dbReference type="AlphaFoldDB" id="A0A0A2V0P5"/>
<comment type="caution">
    <text evidence="6">The sequence shown here is derived from an EMBL/GenBank/DDBJ whole genome shotgun (WGS) entry which is preliminary data.</text>
</comment>
<comment type="subcellular location">
    <subcellularLocation>
        <location evidence="1">Membrane</location>
        <topology evidence="1">Multi-pass membrane protein</topology>
    </subcellularLocation>
</comment>
<feature type="transmembrane region" description="Helical" evidence="5">
    <location>
        <begin position="28"/>
        <end position="46"/>
    </location>
</feature>
<reference evidence="6 7" key="1">
    <citation type="submission" date="2013-08" db="EMBL/GenBank/DDBJ databases">
        <title>Genome of Pontibacillus chungwhensis.</title>
        <authorList>
            <person name="Wang Q."/>
            <person name="Wang G."/>
        </authorList>
    </citation>
    <scope>NUCLEOTIDE SEQUENCE [LARGE SCALE GENOMIC DNA]</scope>
    <source>
        <strain evidence="6 7">BH030062</strain>
    </source>
</reference>
<gene>
    <name evidence="6" type="ORF">N780_14590</name>
</gene>
<protein>
    <submittedName>
        <fullName evidence="6">Transporter</fullName>
    </submittedName>
</protein>
<dbReference type="Gene3D" id="1.20.120.350">
    <property type="entry name" value="Voltage-gated potassium channels. Chain C"/>
    <property type="match status" value="1"/>
</dbReference>
<dbReference type="GO" id="GO:0016020">
    <property type="term" value="C:membrane"/>
    <property type="evidence" value="ECO:0007669"/>
    <property type="project" value="UniProtKB-SubCell"/>
</dbReference>
<feature type="transmembrane region" description="Helical" evidence="5">
    <location>
        <begin position="186"/>
        <end position="208"/>
    </location>
</feature>
<dbReference type="InterPro" id="IPR027359">
    <property type="entry name" value="Volt_channel_dom_sf"/>
</dbReference>
<proteinExistence type="predicted"/>
<feature type="transmembrane region" description="Helical" evidence="5">
    <location>
        <begin position="132"/>
        <end position="152"/>
    </location>
</feature>
<organism evidence="6 7">
    <name type="scientific">Pontibacillus chungwhensis BH030062</name>
    <dbReference type="NCBI Taxonomy" id="1385513"/>
    <lineage>
        <taxon>Bacteria</taxon>
        <taxon>Bacillati</taxon>
        <taxon>Bacillota</taxon>
        <taxon>Bacilli</taxon>
        <taxon>Bacillales</taxon>
        <taxon>Bacillaceae</taxon>
        <taxon>Pontibacillus</taxon>
    </lineage>
</organism>
<evidence type="ECO:0000256" key="3">
    <source>
        <dbReference type="ARBA" id="ARBA00022989"/>
    </source>
</evidence>
<evidence type="ECO:0000256" key="2">
    <source>
        <dbReference type="ARBA" id="ARBA00022692"/>
    </source>
</evidence>
<keyword evidence="3 5" id="KW-1133">Transmembrane helix</keyword>
<dbReference type="SUPFAM" id="SSF81324">
    <property type="entry name" value="Voltage-gated potassium channels"/>
    <property type="match status" value="1"/>
</dbReference>
<keyword evidence="7" id="KW-1185">Reference proteome</keyword>
<evidence type="ECO:0000256" key="1">
    <source>
        <dbReference type="ARBA" id="ARBA00004141"/>
    </source>
</evidence>
<dbReference type="Proteomes" id="UP000030153">
    <property type="component" value="Unassembled WGS sequence"/>
</dbReference>
<name>A0A0A2V0P5_9BACI</name>
<dbReference type="EMBL" id="AVBG01000002">
    <property type="protein sequence ID" value="KGP92608.1"/>
    <property type="molecule type" value="Genomic_DNA"/>
</dbReference>
<keyword evidence="4 5" id="KW-0472">Membrane</keyword>